<accession>A0ABX9NAC5</accession>
<protein>
    <submittedName>
        <fullName evidence="1">Uncharacterized protein</fullName>
    </submittedName>
</protein>
<gene>
    <name evidence="1" type="ORF">DZF98_01195</name>
</gene>
<name>A0ABX9NAC5_9MICO</name>
<proteinExistence type="predicted"/>
<dbReference type="Proteomes" id="UP000265355">
    <property type="component" value="Unassembled WGS sequence"/>
</dbReference>
<dbReference type="RefSeq" id="WP_119372217.1">
    <property type="nucleotide sequence ID" value="NZ_CP040792.1"/>
</dbReference>
<organism evidence="1 2">
    <name type="scientific">Clavibacter californiensis</name>
    <dbReference type="NCBI Taxonomy" id="1401995"/>
    <lineage>
        <taxon>Bacteria</taxon>
        <taxon>Bacillati</taxon>
        <taxon>Actinomycetota</taxon>
        <taxon>Actinomycetes</taxon>
        <taxon>Micrococcales</taxon>
        <taxon>Microbacteriaceae</taxon>
        <taxon>Clavibacter</taxon>
    </lineage>
</organism>
<sequence length="107" mass="11728">MSDDTPTEPDHLSLLQGTDGELSVQAEGHVERVKALTAQLIVIGPDEAAYAAVRAAVRDPALEREYAKSVAIEAVELAARYTIREMPIALVPVFTTRMHRLIMATRM</sequence>
<comment type="caution">
    <text evidence="1">The sequence shown here is derived from an EMBL/GenBank/DDBJ whole genome shotgun (WGS) entry which is preliminary data.</text>
</comment>
<evidence type="ECO:0000313" key="1">
    <source>
        <dbReference type="EMBL" id="RII94562.1"/>
    </source>
</evidence>
<reference evidence="1 2" key="1">
    <citation type="submission" date="2018-08" db="EMBL/GenBank/DDBJ databases">
        <title>Genome Sequence of Clavibacter michiganensis Subspecies type strains, and the Atypical Peach-Colored Strains Isolated from Tomato.</title>
        <authorList>
            <person name="Osdaghi E."/>
            <person name="Portier P."/>
            <person name="Briand M."/>
            <person name="Jacques M.-A."/>
        </authorList>
    </citation>
    <scope>NUCLEOTIDE SEQUENCE [LARGE SCALE GENOMIC DNA]</scope>
    <source>
        <strain evidence="1 2">CFBP 8216</strain>
    </source>
</reference>
<dbReference type="EMBL" id="QWEE01000006">
    <property type="protein sequence ID" value="RII94562.1"/>
    <property type="molecule type" value="Genomic_DNA"/>
</dbReference>
<evidence type="ECO:0000313" key="2">
    <source>
        <dbReference type="Proteomes" id="UP000265355"/>
    </source>
</evidence>
<keyword evidence="2" id="KW-1185">Reference proteome</keyword>